<name>A0ABS6WME6_9HYPH</name>
<protein>
    <submittedName>
        <fullName evidence="1">Uncharacterized protein</fullName>
    </submittedName>
</protein>
<dbReference type="EMBL" id="JAHWQX010000002">
    <property type="protein sequence ID" value="MBW3096828.1"/>
    <property type="molecule type" value="Genomic_DNA"/>
</dbReference>
<evidence type="ECO:0000313" key="1">
    <source>
        <dbReference type="EMBL" id="MBW3096828.1"/>
    </source>
</evidence>
<gene>
    <name evidence="1" type="ORF">KY465_06010</name>
</gene>
<reference evidence="1" key="1">
    <citation type="submission" date="2021-07" db="EMBL/GenBank/DDBJ databases">
        <title>Pseudohoeflea marina sp. nov. a polyhydroxyalcanoate-producing bacterium.</title>
        <authorList>
            <person name="Zheng W."/>
            <person name="Yu S."/>
            <person name="Huang Y."/>
        </authorList>
    </citation>
    <scope>NUCLEOTIDE SEQUENCE</scope>
    <source>
        <strain evidence="1">DP4N28-3</strain>
    </source>
</reference>
<organism evidence="1 2">
    <name type="scientific">Pseudohoeflea coraliihabitans</name>
    <dbReference type="NCBI Taxonomy" id="2860393"/>
    <lineage>
        <taxon>Bacteria</taxon>
        <taxon>Pseudomonadati</taxon>
        <taxon>Pseudomonadota</taxon>
        <taxon>Alphaproteobacteria</taxon>
        <taxon>Hyphomicrobiales</taxon>
        <taxon>Rhizobiaceae</taxon>
        <taxon>Pseudohoeflea</taxon>
    </lineage>
</organism>
<comment type="caution">
    <text evidence="1">The sequence shown here is derived from an EMBL/GenBank/DDBJ whole genome shotgun (WGS) entry which is preliminary data.</text>
</comment>
<proteinExistence type="predicted"/>
<sequence length="58" mass="6288">MKVWHRETLDGAAYTSVSHKAPDGSPAASSFAGHISVEEARYLVAWCRQEDRNKAAGA</sequence>
<keyword evidence="2" id="KW-1185">Reference proteome</keyword>
<evidence type="ECO:0000313" key="2">
    <source>
        <dbReference type="Proteomes" id="UP001430804"/>
    </source>
</evidence>
<dbReference type="RefSeq" id="WP_219200796.1">
    <property type="nucleotide sequence ID" value="NZ_JAHWQX010000002.1"/>
</dbReference>
<accession>A0ABS6WME6</accession>
<dbReference type="Proteomes" id="UP001430804">
    <property type="component" value="Unassembled WGS sequence"/>
</dbReference>